<dbReference type="Gene3D" id="3.30.420.10">
    <property type="entry name" value="Ribonuclease H-like superfamily/Ribonuclease H"/>
    <property type="match status" value="1"/>
</dbReference>
<proteinExistence type="predicted"/>
<dbReference type="InterPro" id="IPR043502">
    <property type="entry name" value="DNA/RNA_pol_sf"/>
</dbReference>
<reference evidence="3" key="2">
    <citation type="submission" date="2025-08" db="UniProtKB">
        <authorList>
            <consortium name="RefSeq"/>
        </authorList>
    </citation>
    <scope>IDENTIFICATION</scope>
    <source>
        <tissue evidence="3">Leaf</tissue>
    </source>
</reference>
<protein>
    <submittedName>
        <fullName evidence="3">Uncharacterized protein LOC130509891</fullName>
    </submittedName>
</protein>
<name>A0A9W3DED5_RAPSA</name>
<keyword evidence="2" id="KW-1185">Reference proteome</keyword>
<dbReference type="InterPro" id="IPR012337">
    <property type="entry name" value="RNaseH-like_sf"/>
</dbReference>
<dbReference type="GeneID" id="130509891"/>
<dbReference type="CDD" id="cd01650">
    <property type="entry name" value="RT_nLTR_like"/>
    <property type="match status" value="1"/>
</dbReference>
<accession>A0A9W3DED5</accession>
<dbReference type="SUPFAM" id="SSF53098">
    <property type="entry name" value="Ribonuclease H-like"/>
    <property type="match status" value="1"/>
</dbReference>
<feature type="domain" description="Reverse transcriptase" evidence="1">
    <location>
        <begin position="189"/>
        <end position="467"/>
    </location>
</feature>
<evidence type="ECO:0000313" key="2">
    <source>
        <dbReference type="Proteomes" id="UP000504610"/>
    </source>
</evidence>
<evidence type="ECO:0000259" key="1">
    <source>
        <dbReference type="PROSITE" id="PS50878"/>
    </source>
</evidence>
<dbReference type="AlphaFoldDB" id="A0A9W3DED5"/>
<gene>
    <name evidence="3" type="primary">LOC130509891</name>
</gene>
<dbReference type="InterPro" id="IPR036397">
    <property type="entry name" value="RNaseH_sf"/>
</dbReference>
<dbReference type="GO" id="GO:0003676">
    <property type="term" value="F:nucleic acid binding"/>
    <property type="evidence" value="ECO:0007669"/>
    <property type="project" value="InterPro"/>
</dbReference>
<dbReference type="Proteomes" id="UP000504610">
    <property type="component" value="Chromosome 3"/>
</dbReference>
<evidence type="ECO:0000313" key="3">
    <source>
        <dbReference type="RefSeq" id="XP_056862181.1"/>
    </source>
</evidence>
<dbReference type="InterPro" id="IPR026960">
    <property type="entry name" value="RVT-Znf"/>
</dbReference>
<dbReference type="Pfam" id="PF00078">
    <property type="entry name" value="RVT_1"/>
    <property type="match status" value="1"/>
</dbReference>
<dbReference type="SUPFAM" id="SSF56672">
    <property type="entry name" value="DNA/RNA polymerases"/>
    <property type="match status" value="1"/>
</dbReference>
<dbReference type="PROSITE" id="PS50878">
    <property type="entry name" value="RT_POL"/>
    <property type="match status" value="1"/>
</dbReference>
<dbReference type="Pfam" id="PF13456">
    <property type="entry name" value="RVT_3"/>
    <property type="match status" value="1"/>
</dbReference>
<organism evidence="2 3">
    <name type="scientific">Raphanus sativus</name>
    <name type="common">Radish</name>
    <name type="synonym">Raphanus raphanistrum var. sativus</name>
    <dbReference type="NCBI Taxonomy" id="3726"/>
    <lineage>
        <taxon>Eukaryota</taxon>
        <taxon>Viridiplantae</taxon>
        <taxon>Streptophyta</taxon>
        <taxon>Embryophyta</taxon>
        <taxon>Tracheophyta</taxon>
        <taxon>Spermatophyta</taxon>
        <taxon>Magnoliopsida</taxon>
        <taxon>eudicotyledons</taxon>
        <taxon>Gunneridae</taxon>
        <taxon>Pentapetalae</taxon>
        <taxon>rosids</taxon>
        <taxon>malvids</taxon>
        <taxon>Brassicales</taxon>
        <taxon>Brassicaceae</taxon>
        <taxon>Brassiceae</taxon>
        <taxon>Raphanus</taxon>
    </lineage>
</organism>
<dbReference type="GO" id="GO:0004523">
    <property type="term" value="F:RNA-DNA hybrid ribonuclease activity"/>
    <property type="evidence" value="ECO:0007669"/>
    <property type="project" value="InterPro"/>
</dbReference>
<dbReference type="InterPro" id="IPR000477">
    <property type="entry name" value="RT_dom"/>
</dbReference>
<dbReference type="Pfam" id="PF13966">
    <property type="entry name" value="zf-RVT"/>
    <property type="match status" value="1"/>
</dbReference>
<reference evidence="2" key="1">
    <citation type="journal article" date="2019" name="Database">
        <title>The radish genome database (RadishGD): an integrated information resource for radish genomics.</title>
        <authorList>
            <person name="Yu H.J."/>
            <person name="Baek S."/>
            <person name="Lee Y.J."/>
            <person name="Cho A."/>
            <person name="Mun J.H."/>
        </authorList>
    </citation>
    <scope>NUCLEOTIDE SEQUENCE [LARGE SCALE GENOMIC DNA]</scope>
    <source>
        <strain evidence="2">cv. WK10039</strain>
    </source>
</reference>
<dbReference type="InterPro" id="IPR002156">
    <property type="entry name" value="RNaseH_domain"/>
</dbReference>
<dbReference type="RefSeq" id="XP_056862181.1">
    <property type="nucleotide sequence ID" value="XM_057006201.1"/>
</dbReference>
<dbReference type="PANTHER" id="PTHR19446">
    <property type="entry name" value="REVERSE TRANSCRIPTASES"/>
    <property type="match status" value="1"/>
</dbReference>
<dbReference type="KEGG" id="rsz:130509891"/>
<sequence length="833" mass="95516">MPEKTQIAGRPPSPPPNTVLCNTDAAWKKETLDAGLAWIFDTSSSPTTMIAPKGCRFQSRVSSALMAEGLAIREALSHARQLGITKIWLRSDSLSLVKAINSISKPMKLYGVLSDIDEIEEDELQDLLDFRCSEEDCRMLEKEVSEEEIRKVLFAMPNNKSPGPDGYPAEFFKSTWSVLAKDFTIAVQSVFNFGFLPKGVNSTILALIPKKLDSLEMKDYRPIACCNVLYKVVSKIVANRLKKLLPRIITESQSAFVKGRLLMENVLLASELVKDYHKDTVSSRCVMKIDISKAFDSVQWMFVLKCLSTLGFPKDTIHWIELFIMSPSFSVQVNGDLAGYFQSSRGLRQGCSLSPYLFVLCMDVLSRKIDRAVAEGKFKFHPGCQKLMITHLCFDDDLMVFVEGSKQSVQGALSVFDEFEKWSGLSISVEKSTIYMAGIPEVEKRSILKNFKFAVGELPVRYLGLPLLTQVMKKQDYAPLLEKLRVAWIDICCTKNEGGLGIRNLREVNRVYGLKLIWRMLVGESLWCKWIRANLLKWRSFWEVNVHMQSGSWMWHKMLKLRSVAKSFYEIVVGNGSCTSFWFDNWSEKGVLFDLLGARGAIDMGVGKNATVEEVLLSGRRRRKHRLEILNDIEQEINNLKIKLPQGEKDVKLWKRDSGYKKDFSTMETWNMLRVKHPPCTWSAGVWFSQTTPKYAFMTWLSVRDRMSTMDRVVKWSRGSDDVCVLCKTSSESRNHLFFACDRSAKVWEFIAKGILGNSYTTDWSELMLIISDKNREKKFLFCIRYAFQAVLYALWRERNKLKHGEKMIPLEILKREIEKGIRNRISLVRKRE</sequence>
<dbReference type="CDD" id="cd06222">
    <property type="entry name" value="RNase_H_like"/>
    <property type="match status" value="1"/>
</dbReference>
<dbReference type="OrthoDB" id="1938625at2759"/>
<dbReference type="InterPro" id="IPR044730">
    <property type="entry name" value="RNase_H-like_dom_plant"/>
</dbReference>